<dbReference type="GO" id="GO:0016989">
    <property type="term" value="F:sigma factor antagonist activity"/>
    <property type="evidence" value="ECO:0007669"/>
    <property type="project" value="TreeGrafter"/>
</dbReference>
<keyword evidence="2" id="KW-1133">Transmembrane helix</keyword>
<evidence type="ECO:0000313" key="5">
    <source>
        <dbReference type="Proteomes" id="UP000525987"/>
    </source>
</evidence>
<proteinExistence type="predicted"/>
<dbReference type="InterPro" id="IPR018764">
    <property type="entry name" value="RskA_C"/>
</dbReference>
<dbReference type="PANTHER" id="PTHR37461">
    <property type="entry name" value="ANTI-SIGMA-K FACTOR RSKA"/>
    <property type="match status" value="1"/>
</dbReference>
<comment type="caution">
    <text evidence="4">The sequence shown here is derived from an EMBL/GenBank/DDBJ whole genome shotgun (WGS) entry which is preliminary data.</text>
</comment>
<dbReference type="Proteomes" id="UP000525987">
    <property type="component" value="Unassembled WGS sequence"/>
</dbReference>
<accession>A0A7W5G6A1</accession>
<feature type="region of interest" description="Disordered" evidence="1">
    <location>
        <begin position="220"/>
        <end position="253"/>
    </location>
</feature>
<evidence type="ECO:0000313" key="4">
    <source>
        <dbReference type="EMBL" id="MBB3141935.1"/>
    </source>
</evidence>
<evidence type="ECO:0000256" key="2">
    <source>
        <dbReference type="SAM" id="Phobius"/>
    </source>
</evidence>
<sequence length="253" mass="27516">MTDRDDIDMLAAEYVLGTLEAEERDAVSRRRRLEPDLDARILAWEARLAPLGDEVKAVAPGPDLLARIERRIEALEAGDEAPAASQHRAPDLAQLAALRRRLRFWRWSTGLASAAALVLAVVLIAPLGQTPDEPPFVAVFQQNDQQPAFMLSVDLASRQLHVRPVTAEPVSGKSYQLWIKDASLGPDPRSVGVLDDDLSLDAGALRDFDPELLKRATFGISIEPPGGSPTGQPTGPAIHGYLYPTDRGAPQRL</sequence>
<organism evidence="4 5">
    <name type="scientific">Halomonas organivorans</name>
    <dbReference type="NCBI Taxonomy" id="257772"/>
    <lineage>
        <taxon>Bacteria</taxon>
        <taxon>Pseudomonadati</taxon>
        <taxon>Pseudomonadota</taxon>
        <taxon>Gammaproteobacteria</taxon>
        <taxon>Oceanospirillales</taxon>
        <taxon>Halomonadaceae</taxon>
        <taxon>Halomonas</taxon>
    </lineage>
</organism>
<evidence type="ECO:0000256" key="1">
    <source>
        <dbReference type="SAM" id="MobiDB-lite"/>
    </source>
</evidence>
<evidence type="ECO:0000259" key="3">
    <source>
        <dbReference type="Pfam" id="PF10099"/>
    </source>
</evidence>
<dbReference type="InterPro" id="IPR051474">
    <property type="entry name" value="Anti-sigma-K/W_factor"/>
</dbReference>
<dbReference type="EMBL" id="JACHXM010000014">
    <property type="protein sequence ID" value="MBB3141935.1"/>
    <property type="molecule type" value="Genomic_DNA"/>
</dbReference>
<gene>
    <name evidence="4" type="ORF">FHR96_002816</name>
</gene>
<protein>
    <submittedName>
        <fullName evidence="4">Anti-sigma-K factor RskA</fullName>
    </submittedName>
</protein>
<keyword evidence="5" id="KW-1185">Reference proteome</keyword>
<reference evidence="4 5" key="1">
    <citation type="submission" date="2020-08" db="EMBL/GenBank/DDBJ databases">
        <title>Genomic Encyclopedia of Type Strains, Phase III (KMG-III): the genomes of soil and plant-associated and newly described type strains.</title>
        <authorList>
            <person name="Whitman W."/>
        </authorList>
    </citation>
    <scope>NUCLEOTIDE SEQUENCE [LARGE SCALE GENOMIC DNA]</scope>
    <source>
        <strain evidence="4 5">CECT 5995</strain>
    </source>
</reference>
<keyword evidence="2" id="KW-0472">Membrane</keyword>
<name>A0A7W5G6A1_9GAMM</name>
<dbReference type="GO" id="GO:0006417">
    <property type="term" value="P:regulation of translation"/>
    <property type="evidence" value="ECO:0007669"/>
    <property type="project" value="TreeGrafter"/>
</dbReference>
<dbReference type="PANTHER" id="PTHR37461:SF1">
    <property type="entry name" value="ANTI-SIGMA-K FACTOR RSKA"/>
    <property type="match status" value="1"/>
</dbReference>
<dbReference type="GO" id="GO:0005886">
    <property type="term" value="C:plasma membrane"/>
    <property type="evidence" value="ECO:0007669"/>
    <property type="project" value="InterPro"/>
</dbReference>
<feature type="domain" description="Anti-sigma K factor RskA C-terminal" evidence="3">
    <location>
        <begin position="111"/>
        <end position="236"/>
    </location>
</feature>
<keyword evidence="2" id="KW-0812">Transmembrane</keyword>
<dbReference type="Pfam" id="PF10099">
    <property type="entry name" value="RskA_C"/>
    <property type="match status" value="1"/>
</dbReference>
<dbReference type="AlphaFoldDB" id="A0A7W5G6A1"/>
<feature type="transmembrane region" description="Helical" evidence="2">
    <location>
        <begin position="104"/>
        <end position="127"/>
    </location>
</feature>
<dbReference type="RefSeq" id="WP_183388289.1">
    <property type="nucleotide sequence ID" value="NZ_JACHXM010000014.1"/>
</dbReference>